<organism evidence="1">
    <name type="scientific">Candidatus Kentrum sp. UNK</name>
    <dbReference type="NCBI Taxonomy" id="2126344"/>
    <lineage>
        <taxon>Bacteria</taxon>
        <taxon>Pseudomonadati</taxon>
        <taxon>Pseudomonadota</taxon>
        <taxon>Gammaproteobacteria</taxon>
        <taxon>Candidatus Kentrum</taxon>
    </lineage>
</organism>
<protein>
    <submittedName>
        <fullName evidence="1">Uncharacterized protein</fullName>
    </submittedName>
</protein>
<name>A0A451ATD1_9GAMM</name>
<dbReference type="AlphaFoldDB" id="A0A451ATD1"/>
<gene>
    <name evidence="1" type="ORF">BECKUNK1418G_GA0071005_13601</name>
    <name evidence="2" type="ORF">BECKUNK1418H_GA0071006_13421</name>
</gene>
<proteinExistence type="predicted"/>
<dbReference type="EMBL" id="CAADGD010000342">
    <property type="protein sequence ID" value="VFK73883.1"/>
    <property type="molecule type" value="Genomic_DNA"/>
</dbReference>
<dbReference type="Gene3D" id="3.40.50.280">
    <property type="entry name" value="Cobalamin-binding domain"/>
    <property type="match status" value="1"/>
</dbReference>
<evidence type="ECO:0000313" key="2">
    <source>
        <dbReference type="EMBL" id="VFK73883.1"/>
    </source>
</evidence>
<dbReference type="EMBL" id="CAADFZ010000360">
    <property type="protein sequence ID" value="VFK69321.1"/>
    <property type="molecule type" value="Genomic_DNA"/>
</dbReference>
<sequence length="135" mass="14891">MISKQVLLSSLQADGFDAHLIDLINGDYQEEYGKVIYKDTEFTKVYFGRKIDDIEPSAYDVWGVTNNFSQLREIAGITIKHLNSKGKPVVVGGSDAIAEPRFYISMGADAVVLDKSGAANSPIMRPLRDDIFSNS</sequence>
<evidence type="ECO:0000313" key="1">
    <source>
        <dbReference type="EMBL" id="VFK69321.1"/>
    </source>
</evidence>
<reference evidence="1" key="1">
    <citation type="submission" date="2019-02" db="EMBL/GenBank/DDBJ databases">
        <authorList>
            <person name="Gruber-Vodicka R. H."/>
            <person name="Seah K. B. B."/>
        </authorList>
    </citation>
    <scope>NUCLEOTIDE SEQUENCE</scope>
    <source>
        <strain evidence="2">BECK_BY19</strain>
        <strain evidence="1">BECK_BY8</strain>
    </source>
</reference>
<accession>A0A451ATD1</accession>